<protein>
    <submittedName>
        <fullName evidence="1">Uncharacterized protein</fullName>
    </submittedName>
</protein>
<accession>A0AAD2DKG8</accession>
<evidence type="ECO:0000313" key="2">
    <source>
        <dbReference type="Proteomes" id="UP000834106"/>
    </source>
</evidence>
<evidence type="ECO:0000313" key="1">
    <source>
        <dbReference type="EMBL" id="CAI9757299.1"/>
    </source>
</evidence>
<dbReference type="Proteomes" id="UP000834106">
    <property type="component" value="Chromosome 3"/>
</dbReference>
<dbReference type="EMBL" id="OU503038">
    <property type="protein sequence ID" value="CAI9757299.1"/>
    <property type="molecule type" value="Genomic_DNA"/>
</dbReference>
<proteinExistence type="predicted"/>
<organism evidence="1 2">
    <name type="scientific">Fraxinus pennsylvanica</name>
    <dbReference type="NCBI Taxonomy" id="56036"/>
    <lineage>
        <taxon>Eukaryota</taxon>
        <taxon>Viridiplantae</taxon>
        <taxon>Streptophyta</taxon>
        <taxon>Embryophyta</taxon>
        <taxon>Tracheophyta</taxon>
        <taxon>Spermatophyta</taxon>
        <taxon>Magnoliopsida</taxon>
        <taxon>eudicotyledons</taxon>
        <taxon>Gunneridae</taxon>
        <taxon>Pentapetalae</taxon>
        <taxon>asterids</taxon>
        <taxon>lamiids</taxon>
        <taxon>Lamiales</taxon>
        <taxon>Oleaceae</taxon>
        <taxon>Oleeae</taxon>
        <taxon>Fraxinus</taxon>
    </lineage>
</organism>
<sequence length="118" mass="13440">MHLLLHALHLLKDKILQARSLLVAIISNYRVVYHGKILRNYSGLLWQGISIFSLLAVCSIRSKNHPSQSHLLVQVALRTCGGLDNLKRFMLPFQMMKSCTMDLVKAPLITLWTMMIVV</sequence>
<keyword evidence="2" id="KW-1185">Reference proteome</keyword>
<dbReference type="AlphaFoldDB" id="A0AAD2DKG8"/>
<name>A0AAD2DKG8_9LAMI</name>
<gene>
    <name evidence="1" type="ORF">FPE_LOCUS4729</name>
</gene>
<reference evidence="1" key="1">
    <citation type="submission" date="2023-05" db="EMBL/GenBank/DDBJ databases">
        <authorList>
            <person name="Huff M."/>
        </authorList>
    </citation>
    <scope>NUCLEOTIDE SEQUENCE</scope>
</reference>